<evidence type="ECO:0000313" key="1">
    <source>
        <dbReference type="EMBL" id="KAK8869043.1"/>
    </source>
</evidence>
<dbReference type="Gene3D" id="1.10.510.10">
    <property type="entry name" value="Transferase(Phosphotransferase) domain 1"/>
    <property type="match status" value="1"/>
</dbReference>
<gene>
    <name evidence="1" type="ORF">PGQ11_007621</name>
</gene>
<comment type="caution">
    <text evidence="1">The sequence shown here is derived from an EMBL/GenBank/DDBJ whole genome shotgun (WGS) entry which is preliminary data.</text>
</comment>
<dbReference type="Proteomes" id="UP001390339">
    <property type="component" value="Unassembled WGS sequence"/>
</dbReference>
<accession>A0ABR2IWI2</accession>
<evidence type="ECO:0000313" key="2">
    <source>
        <dbReference type="Proteomes" id="UP001390339"/>
    </source>
</evidence>
<keyword evidence="2" id="KW-1185">Reference proteome</keyword>
<reference evidence="1 2" key="1">
    <citation type="journal article" date="2024" name="IMA Fungus">
        <title>Apiospora arundinis, a panoply of carbohydrate-active enzymes and secondary metabolites.</title>
        <authorList>
            <person name="Sorensen T."/>
            <person name="Petersen C."/>
            <person name="Muurmann A.T."/>
            <person name="Christiansen J.V."/>
            <person name="Brundto M.L."/>
            <person name="Overgaard C.K."/>
            <person name="Boysen A.T."/>
            <person name="Wollenberg R.D."/>
            <person name="Larsen T.O."/>
            <person name="Sorensen J.L."/>
            <person name="Nielsen K.L."/>
            <person name="Sondergaard T.E."/>
        </authorList>
    </citation>
    <scope>NUCLEOTIDE SEQUENCE [LARGE SCALE GENOMIC DNA]</scope>
    <source>
        <strain evidence="1 2">AAU 773</strain>
    </source>
</reference>
<protein>
    <submittedName>
        <fullName evidence="1">Kinase-like domain-containing protein</fullName>
    </submittedName>
</protein>
<dbReference type="InterPro" id="IPR011009">
    <property type="entry name" value="Kinase-like_dom_sf"/>
</dbReference>
<organism evidence="1 2">
    <name type="scientific">Apiospora arundinis</name>
    <dbReference type="NCBI Taxonomy" id="335852"/>
    <lineage>
        <taxon>Eukaryota</taxon>
        <taxon>Fungi</taxon>
        <taxon>Dikarya</taxon>
        <taxon>Ascomycota</taxon>
        <taxon>Pezizomycotina</taxon>
        <taxon>Sordariomycetes</taxon>
        <taxon>Xylariomycetidae</taxon>
        <taxon>Amphisphaeriales</taxon>
        <taxon>Apiosporaceae</taxon>
        <taxon>Apiospora</taxon>
    </lineage>
</organism>
<dbReference type="EMBL" id="JAPCWZ010000004">
    <property type="protein sequence ID" value="KAK8869043.1"/>
    <property type="molecule type" value="Genomic_DNA"/>
</dbReference>
<name>A0ABR2IWI2_9PEZI</name>
<dbReference type="SUPFAM" id="SSF56112">
    <property type="entry name" value="Protein kinase-like (PK-like)"/>
    <property type="match status" value="1"/>
</dbReference>
<proteinExistence type="predicted"/>
<sequence length="113" mass="12864">MQNLSHLVLADTPYDLGAHLAEIEHLYSAFPKILLEKGDQQVVKGLFDGKDKVKCLSGFDYSRDPMWGFFTRGLDGEEKEEFVKFLRLAMSIDPAKRPTPEALLRGPWLRAIK</sequence>